<accession>A0A1F6LH32</accession>
<dbReference type="AlphaFoldDB" id="A0A1F6LH32"/>
<sequence length="151" mass="16817">MSFTLCESTYSVGVKPHKNLTLGATVIAEMKIVPIVAVMLLIVAILLHWKSYGRFRDLWHTEALTKMSKLSMDAFGVYVLSALAYGLTAYIYNGHTLSLVVASTFAGASSVAALMCYVRAKRRFNDAKKRNVHDVLMHGRTGGRYSRLKRE</sequence>
<dbReference type="Proteomes" id="UP000177067">
    <property type="component" value="Unassembled WGS sequence"/>
</dbReference>
<reference evidence="2 3" key="1">
    <citation type="journal article" date="2016" name="Nat. Commun.">
        <title>Thousands of microbial genomes shed light on interconnected biogeochemical processes in an aquifer system.</title>
        <authorList>
            <person name="Anantharaman K."/>
            <person name="Brown C.T."/>
            <person name="Hug L.A."/>
            <person name="Sharon I."/>
            <person name="Castelle C.J."/>
            <person name="Probst A.J."/>
            <person name="Thomas B.C."/>
            <person name="Singh A."/>
            <person name="Wilkins M.J."/>
            <person name="Karaoz U."/>
            <person name="Brodie E.L."/>
            <person name="Williams K.H."/>
            <person name="Hubbard S.S."/>
            <person name="Banfield J.F."/>
        </authorList>
    </citation>
    <scope>NUCLEOTIDE SEQUENCE [LARGE SCALE GENOMIC DNA]</scope>
</reference>
<protein>
    <submittedName>
        <fullName evidence="2">Uncharacterized protein</fullName>
    </submittedName>
</protein>
<keyword evidence="1" id="KW-0472">Membrane</keyword>
<evidence type="ECO:0000313" key="3">
    <source>
        <dbReference type="Proteomes" id="UP000177067"/>
    </source>
</evidence>
<feature type="transmembrane region" description="Helical" evidence="1">
    <location>
        <begin position="98"/>
        <end position="120"/>
    </location>
</feature>
<proteinExistence type="predicted"/>
<keyword evidence="1" id="KW-0812">Transmembrane</keyword>
<feature type="transmembrane region" description="Helical" evidence="1">
    <location>
        <begin position="70"/>
        <end position="92"/>
    </location>
</feature>
<comment type="caution">
    <text evidence="2">The sequence shown here is derived from an EMBL/GenBank/DDBJ whole genome shotgun (WGS) entry which is preliminary data.</text>
</comment>
<dbReference type="EMBL" id="MFPS01000009">
    <property type="protein sequence ID" value="OGH58593.1"/>
    <property type="molecule type" value="Genomic_DNA"/>
</dbReference>
<evidence type="ECO:0000313" key="2">
    <source>
        <dbReference type="EMBL" id="OGH58593.1"/>
    </source>
</evidence>
<keyword evidence="1" id="KW-1133">Transmembrane helix</keyword>
<organism evidence="2 3">
    <name type="scientific">Candidatus Magasanikbacteria bacterium RIFCSPHIGHO2_01_FULL_33_34</name>
    <dbReference type="NCBI Taxonomy" id="1798671"/>
    <lineage>
        <taxon>Bacteria</taxon>
        <taxon>Candidatus Magasanikiibacteriota</taxon>
    </lineage>
</organism>
<name>A0A1F6LH32_9BACT</name>
<evidence type="ECO:0000256" key="1">
    <source>
        <dbReference type="SAM" id="Phobius"/>
    </source>
</evidence>
<feature type="transmembrane region" description="Helical" evidence="1">
    <location>
        <begin position="32"/>
        <end position="49"/>
    </location>
</feature>
<gene>
    <name evidence="2" type="ORF">A2725_02735</name>
</gene>